<evidence type="ECO:0000313" key="2">
    <source>
        <dbReference type="RefSeq" id="XP_020820143.1"/>
    </source>
</evidence>
<evidence type="ECO:0000313" key="1">
    <source>
        <dbReference type="Proteomes" id="UP000515140"/>
    </source>
</evidence>
<dbReference type="RefSeq" id="XP_020820143.1">
    <property type="nucleotide sequence ID" value="XM_020964484.1"/>
</dbReference>
<dbReference type="Proteomes" id="UP000515140">
    <property type="component" value="Unplaced"/>
</dbReference>
<protein>
    <submittedName>
        <fullName evidence="2">Uncharacterized protein LOC110192989 isoform X1</fullName>
    </submittedName>
</protein>
<proteinExistence type="predicted"/>
<reference evidence="2" key="1">
    <citation type="submission" date="2025-08" db="UniProtKB">
        <authorList>
            <consortium name="RefSeq"/>
        </authorList>
    </citation>
    <scope>IDENTIFICATION</scope>
    <source>
        <tissue evidence="2">Spleen</tissue>
    </source>
</reference>
<dbReference type="InParanoid" id="A0A6P5IG84"/>
<name>A0A6P5IG84_PHACI</name>
<sequence length="294" mass="32752">MVYQGGVVVVAAAHARNDSWLAGGHQKWMALLNAQSPRHTRSLLIWSPCPERFHLLDLFQGPLLLQGIPSFYSGNFPRRPSFLSHLAHHWLHLPRIGGHLWESQITFHKNISRGEGKRKRVQSSEDTWMGAPKWTRTGQVPEVSPHLFLSQQPVPIQVLTWPPRGNTRMSLPFSSEEMAAVGVDCGVLIWLNRFLLFSVCYRRQLPGKGGGRDTLANGGVGKQKASIRNEEKALLGEGPRASWESFRSVWERARGFASSEGGEAPLKTTKAVGPSGSCQLRRHFGVSWPLSSKI</sequence>
<gene>
    <name evidence="2" type="primary">LOC110192989</name>
</gene>
<keyword evidence="1" id="KW-1185">Reference proteome</keyword>
<accession>A0A6P5IG84</accession>
<organism evidence="1 2">
    <name type="scientific">Phascolarctos cinereus</name>
    <name type="common">Koala</name>
    <dbReference type="NCBI Taxonomy" id="38626"/>
    <lineage>
        <taxon>Eukaryota</taxon>
        <taxon>Metazoa</taxon>
        <taxon>Chordata</taxon>
        <taxon>Craniata</taxon>
        <taxon>Vertebrata</taxon>
        <taxon>Euteleostomi</taxon>
        <taxon>Mammalia</taxon>
        <taxon>Metatheria</taxon>
        <taxon>Diprotodontia</taxon>
        <taxon>Phascolarctidae</taxon>
        <taxon>Phascolarctos</taxon>
    </lineage>
</organism>
<dbReference type="AlphaFoldDB" id="A0A6P5IG84"/>
<dbReference type="GeneID" id="110192989"/>
<dbReference type="KEGG" id="pcw:110192989"/>